<evidence type="ECO:0000313" key="4">
    <source>
        <dbReference type="Proteomes" id="UP000499080"/>
    </source>
</evidence>
<feature type="compositionally biased region" description="Polar residues" evidence="1">
    <location>
        <begin position="29"/>
        <end position="45"/>
    </location>
</feature>
<comment type="caution">
    <text evidence="2">The sequence shown here is derived from an EMBL/GenBank/DDBJ whole genome shotgun (WGS) entry which is preliminary data.</text>
</comment>
<evidence type="ECO:0000256" key="1">
    <source>
        <dbReference type="SAM" id="MobiDB-lite"/>
    </source>
</evidence>
<dbReference type="EMBL" id="BGPR01040717">
    <property type="protein sequence ID" value="GBO16914.1"/>
    <property type="molecule type" value="Genomic_DNA"/>
</dbReference>
<dbReference type="Proteomes" id="UP000499080">
    <property type="component" value="Unassembled WGS sequence"/>
</dbReference>
<keyword evidence="4" id="KW-1185">Reference proteome</keyword>
<proteinExistence type="predicted"/>
<accession>A0A4Y2UX64</accession>
<dbReference type="EMBL" id="BGPR01040689">
    <property type="protein sequence ID" value="GBO16862.1"/>
    <property type="molecule type" value="Genomic_DNA"/>
</dbReference>
<evidence type="ECO:0000313" key="3">
    <source>
        <dbReference type="EMBL" id="GBO16914.1"/>
    </source>
</evidence>
<feature type="region of interest" description="Disordered" evidence="1">
    <location>
        <begin position="29"/>
        <end position="50"/>
    </location>
</feature>
<organism evidence="2 4">
    <name type="scientific">Araneus ventricosus</name>
    <name type="common">Orbweaver spider</name>
    <name type="synonym">Epeira ventricosa</name>
    <dbReference type="NCBI Taxonomy" id="182803"/>
    <lineage>
        <taxon>Eukaryota</taxon>
        <taxon>Metazoa</taxon>
        <taxon>Ecdysozoa</taxon>
        <taxon>Arthropoda</taxon>
        <taxon>Chelicerata</taxon>
        <taxon>Arachnida</taxon>
        <taxon>Araneae</taxon>
        <taxon>Araneomorphae</taxon>
        <taxon>Entelegynae</taxon>
        <taxon>Araneoidea</taxon>
        <taxon>Araneidae</taxon>
        <taxon>Araneus</taxon>
    </lineage>
</organism>
<gene>
    <name evidence="2" type="ORF">AVEN_197291_1</name>
    <name evidence="3" type="ORF">AVEN_242310_1</name>
</gene>
<reference evidence="2 4" key="1">
    <citation type="journal article" date="2019" name="Sci. Rep.">
        <title>Orb-weaving spider Araneus ventricosus genome elucidates the spidroin gene catalogue.</title>
        <authorList>
            <person name="Kono N."/>
            <person name="Nakamura H."/>
            <person name="Ohtoshi R."/>
            <person name="Moran D.A.P."/>
            <person name="Shinohara A."/>
            <person name="Yoshida Y."/>
            <person name="Fujiwara M."/>
            <person name="Mori M."/>
            <person name="Tomita M."/>
            <person name="Arakawa K."/>
        </authorList>
    </citation>
    <scope>NUCLEOTIDE SEQUENCE [LARGE SCALE GENOMIC DNA]</scope>
</reference>
<protein>
    <submittedName>
        <fullName evidence="2">Uncharacterized protein</fullName>
    </submittedName>
</protein>
<sequence>MKLHILNAYQFLSCVFLRREEPQTLQTQVETLSSLSPHSNYGSRSEFSRIRGPSANSSIAFLESPAPRCLPALPERLLVSS</sequence>
<dbReference type="AlphaFoldDB" id="A0A4Y2UX64"/>
<evidence type="ECO:0000313" key="2">
    <source>
        <dbReference type="EMBL" id="GBO16862.1"/>
    </source>
</evidence>
<name>A0A4Y2UX64_ARAVE</name>